<dbReference type="Pfam" id="PF09172">
    <property type="entry name" value="Vit_open_b-sht"/>
    <property type="match status" value="1"/>
</dbReference>
<feature type="domain" description="VWFD" evidence="10">
    <location>
        <begin position="2811"/>
        <end position="2976"/>
    </location>
</feature>
<evidence type="ECO:0000256" key="1">
    <source>
        <dbReference type="ARBA" id="ARBA00004613"/>
    </source>
</evidence>
<dbReference type="InterPro" id="IPR015816">
    <property type="entry name" value="Vitellinogen_b-sht_N"/>
</dbReference>
<dbReference type="InterPro" id="IPR001846">
    <property type="entry name" value="VWF_type-D"/>
</dbReference>
<name>A0AAD9RSE8_9HYME</name>
<keyword evidence="6" id="KW-0325">Glycoprotein</keyword>
<keyword evidence="5" id="KW-0445">Lipid transport</keyword>
<keyword evidence="3" id="KW-0964">Secreted</keyword>
<dbReference type="SMART" id="SM01169">
    <property type="entry name" value="DUF1943"/>
    <property type="match status" value="1"/>
</dbReference>
<dbReference type="Gene3D" id="1.25.10.20">
    <property type="entry name" value="Vitellinogen, superhelical"/>
    <property type="match status" value="1"/>
</dbReference>
<evidence type="ECO:0000256" key="4">
    <source>
        <dbReference type="ARBA" id="ARBA00022729"/>
    </source>
</evidence>
<dbReference type="InterPro" id="IPR001747">
    <property type="entry name" value="Vitellogenin_N"/>
</dbReference>
<dbReference type="Gene3D" id="2.20.80.10">
    <property type="entry name" value="Lipovitellin-phosvitin complex, chain A, domain 4"/>
    <property type="match status" value="1"/>
</dbReference>
<evidence type="ECO:0000256" key="5">
    <source>
        <dbReference type="ARBA" id="ARBA00023055"/>
    </source>
</evidence>
<dbReference type="SUPFAM" id="SSF47857">
    <property type="entry name" value="Apolipophorin-III"/>
    <property type="match status" value="1"/>
</dbReference>
<dbReference type="Pfam" id="PF00094">
    <property type="entry name" value="VWD"/>
    <property type="match status" value="1"/>
</dbReference>
<evidence type="ECO:0000313" key="11">
    <source>
        <dbReference type="EMBL" id="KAK2585087.1"/>
    </source>
</evidence>
<sequence length="3385" mass="375701">MGHPPRLARAALILGLVLLSVISASASAKKCHVGCHGGHYAKAYQEGRTYVYRLEGTSVTSVTDAQGDATLKLKANVELTAKPDCTQQLRVKDVQVNDAPVALPNLDKYALQFNYHHGHIDSDVCAEPDDSQASLNIKRAVASLFQSAILQESGSTVHHETDVFGSCPTDFTFRKEGDSLVVQKYKDLSQCSYRENIKQGLVTSVFDTSSGIKSTPLLGSQQKIEQRFRQGVLNKATSTETYKFKPFSNGEAGAKTVIELTLTLKGEKGDSPTAPVTVPKSLIFEVPHPLVKSSVETLSNALKAASKEDVNVVRAHAAEKFAELVKVLRVSNKKDILSVYHKVSAGAGFDKVSDKKILLDALFRAGSGEVAEVAVELVKNRELTEMQRYLFYASLSLIRHVNLPAVTAVTSLLNQPDLPRIGYLGIGQVIGKYCQEHSCDNVAEVKDAIHKIREKVGNGKTKTRAQENVVVSALKALGNTRYMDDVTLQRLANIASDKQVRNRVRVGAIEALPAICSMKWKHPLLNVFADRDEDSEIRIKIYLSLVSCACPHVAEKLQEVLDKETVNQVGSFITSHLRNLRASTDPNKEAAKKFLGAIKPNKKFPEDFRKFSFNNELSYNLDAFGIGSSAESNVIYSQNSFIPRSASLNLTTEVFGQSFNFLELDTRVENLDRVIEHYFGPKGEFSKYSFDEESANKAIKTATEIAKYIRERFEQVARNKREVKQGELDRFAKNVRLRNTEVDQDLNVDLSLKLFGVELAYLSYQDDPHKFTPKNLIQKIFESLNKGFDLVKDFDYSFENHLHFLDAELVYPTGFGVPLSLGVTGTSVVHIKAKGKLDIPSILKNPDNAVVRIALEPSASIRVAGNMMLEAFGTNSGMAVVTTLHTATSSDVYLKLLDGTGFDVTFGMPTKGKTQEIITVHSDVLFTSGAKGEKLVAPKFSKGKEYSDCFDQLAGLLGLAVCGHVQLPYYGLETVQNKPFYPLSGPAKFSLSVEHQDVSSYYLKVYYNKKVPNARSLEVLLDTPNSRTNRRISLLLEGGLEPEKYLKVAFDSPIKKASALAVLKNKPEERTFSITVHNDPVEYYLRFGIIASGNKYKPVLEYKVPEHIEKLSGVKNGVKGGHGGQLYRVDGTIGVNDYEDGKKYTFENVVVTGAGRKIVGLDGSAVSTSNKALVDLKLSYNEESLAFKLDGKRLGEQHYEVAVSAVPSRDPNIGFNAKWEYNRQPNELHHKFVFVHGADPNSETNCFILDQHAVYKMDPKDLTLAGTSKITYPALNALLKLEGKLTRKSIEADLAVTYEKFKVGSELSAKIDMAKPGDYELELEVELLQNSIELKSKRTVIEVNKKSKFKNSLELSPGGKYEVSGVVTHDVNKNHINVQVDGDVNLNGKVIKVDVGLEAYPTNVNSRAIIVVSGTKYVDFILKGRGGPNPNGNLNLNLKNYLNAVGQFNYQNGKGNGRIAIDIPKYHRKIKGHGDLTIAGSRHAANVELLYDADKDPSKRIKLSTVSDITKTSIDTKNIIEVLSYKMEINGKGELKGQLLDGELKIDADATLPNGRYIVVSADRVSVKKGDSYDIRVQSKIVDHVKKGGESQQLIYNVVANNVNPKTITFQSKTLLKYVHFNGRDFVIDLGLKNLPKEGTDKKSGEIDLKLHGSTLPAPLVFGISGDYNDKEGAYVIKSSLENSYSFTAGGNVARSEPYKFDGTFSGETKLPFEKLQNLKVQSSLEYVVEPSKNFGRGKYSSDITYNNDKNIKLELDGRHTGDRDNFEGAGKISLTVLQFPTLSIEDTYKYTTSANIRKTENALKLNYGDKGGTLSLDVAYAPDLSTVQMNAKATTTMEKLRNIDLHLHHKRQQDKNHRQTDISLNLDSAKYILNTEIQEDRTAPMIHVTLTCPSGVTELLSKFQKLGENDYTGEWKIETPVGFVTADARVNLESIDNFLINLNFDSDKLKQRKIHAEITNKPTAKAGKRIIITVTTDGKNLVTGSTNYKKREEEGKIIVEGNGSLKIGENTRSSSFKYTRQQLTHETDGEVGVAMVLNANFGPSAIVGEVKLTNKEVHVFNSYCEQSKDCAHFKLQATLDTDKQTYLKQRQTVEVDLRKFNVPVEFGLQISTRLTEDIFDHTASLYMHSTKDKSQYTYQVYAHPKEAAAILTLPSREVALIVTLDVPKTKQIGSYKLTISSFLDRKNKPTEKTSLNINSDVTFDKASFSVSGDAKLIYPSQTKDMIVKGRVHCGGPRILDANLDIDVFSKKSQKITVLAKMERLLIPSGFNLTGSVEVLSRGQQLKVEQKVHLAVSSHHFGAGSIFSYTDENQKPKSVIELFSINDNEAHLLITSPNQELIRSDAKMEFSKNLQKLEVVTNILDRKPIGIKFEAHNLNTFTFLRYDKNKPNEKLTANGRIVLGQLAEVHADLQKNGDKKNLFHILVHLDENKFLKPDFGYNKETVESVMDYNRKQILEIANQLKEVTSDVIKETVTELKDLLEHLKKAQPNMKPLLDYYSAELTKFKNELNADQTVQEIQANLNKRFGPFFKAVGDISKQVIEQLNELFKQYNVIVSKAKEAIEATYPQLQESYNKIFRACMNIIDAAANLGTTYLKAILNIINEHQKEIKELAVIAADLAQDIAKIIFRASDQIKKDATEFVTLLINQVKALPVYEITKEKYNQIINFEVPEAITSPLEELCKTVRAMLPTEELRQFFGTTCDYILKLIKKEKPDNVSELNAIYTQGIAALKSLLGLIDLRLVVDNLNNFLETRVPIDLAFLSKLPGISTLKVSILNLVRNAELPSPLDVYYTYRPSLYLNDIVPPFSKTGVVADGGHIFTFDRNHLTFPGSCNYILAQDMLDGNFSVIANFHGGNLVSVTVTEPKESITLKSNGNILVNNKPAEYPVSTKNLHAFLTKPAINVKSDYGVHVMCTDRTPMVCAVRVSGFYLGKLRGLFGDANNEPYDDFTLPNGKITEDKSEFGNAYKLKQDCPAATATKPAPSNPTCTKFFSSSSSPLSSCFKYVDPTHYEEACNQAAQTNENQGSCLIATVYYGTCFGRGVIGVNIPASCASCKVGANTVAIGDSFSVKVPQKEADIIFVVEQEQKNEKVFKDMILPMMAELREELKQYGITDVHVGLIGFGEHMSWPQHYTTGGSTNIEGDVKNIKFEGKNPITTLQEAKEGNIEKKFEYLGQRLDVEFGTFKLTDAYEEAIRYPFRAGAAKAVIGVVASPCEKSPLPVSLQQLRLLLGQKMYRDLGLTYYHVSFPNDILVSGKPQKNVVGYDYDSVYTFADSKKRPLDGSNELRNTMVPSTNDVCADFAISSGGAAFSSNNFLEAKPNQRKQFVQVAVRRIISGLVDTEIEEDCVCEQNFGLIGRPRCKVVGRKEKEPLTRHTKGGVKG</sequence>
<accession>A0AAD9RSE8</accession>
<dbReference type="EMBL" id="JAIFRP010000022">
    <property type="protein sequence ID" value="KAK2585087.1"/>
    <property type="molecule type" value="Genomic_DNA"/>
</dbReference>
<evidence type="ECO:0000256" key="2">
    <source>
        <dbReference type="ARBA" id="ARBA00022448"/>
    </source>
</evidence>
<evidence type="ECO:0000313" key="12">
    <source>
        <dbReference type="Proteomes" id="UP001258017"/>
    </source>
</evidence>
<dbReference type="Pfam" id="PF06448">
    <property type="entry name" value="DUF1081"/>
    <property type="match status" value="1"/>
</dbReference>
<dbReference type="SMART" id="SM00216">
    <property type="entry name" value="VWD"/>
    <property type="match status" value="1"/>
</dbReference>
<gene>
    <name evidence="11" type="ORF">KPH14_008599</name>
</gene>
<keyword evidence="12" id="KW-1185">Reference proteome</keyword>
<reference evidence="11" key="2">
    <citation type="journal article" date="2023" name="Commun. Biol.">
        <title>Intrasexual cuticular hydrocarbon dimorphism in a wasp sheds light on hydrocarbon biosynthesis genes in Hymenoptera.</title>
        <authorList>
            <person name="Moris V.C."/>
            <person name="Podsiadlowski L."/>
            <person name="Martin S."/>
            <person name="Oeyen J.P."/>
            <person name="Donath A."/>
            <person name="Petersen M."/>
            <person name="Wilbrandt J."/>
            <person name="Misof B."/>
            <person name="Liedtke D."/>
            <person name="Thamm M."/>
            <person name="Scheiner R."/>
            <person name="Schmitt T."/>
            <person name="Niehuis O."/>
        </authorList>
    </citation>
    <scope>NUCLEOTIDE SEQUENCE</scope>
    <source>
        <strain evidence="11">GBR_01_08_01A</strain>
    </source>
</reference>
<dbReference type="GO" id="GO:0005576">
    <property type="term" value="C:extracellular region"/>
    <property type="evidence" value="ECO:0007669"/>
    <property type="project" value="UniProtKB-SubCell"/>
</dbReference>
<dbReference type="SUPFAM" id="SSF56968">
    <property type="entry name" value="Lipovitellin-phosvitin complex, beta-sheet shell regions"/>
    <property type="match status" value="2"/>
</dbReference>
<comment type="caution">
    <text evidence="11">The sequence shown here is derived from an EMBL/GenBank/DDBJ whole genome shotgun (WGS) entry which is preliminary data.</text>
</comment>
<dbReference type="InterPro" id="IPR015817">
    <property type="entry name" value="Vitellinogen_open_b-sht_sub1"/>
</dbReference>
<dbReference type="Gene3D" id="2.30.230.10">
    <property type="entry name" value="Lipovitellin, beta-sheet shell regions, chain A"/>
    <property type="match status" value="1"/>
</dbReference>
<dbReference type="PROSITE" id="PS51233">
    <property type="entry name" value="VWFD"/>
    <property type="match status" value="1"/>
</dbReference>
<dbReference type="InterPro" id="IPR015255">
    <property type="entry name" value="Vitellinogen_open_b-sht"/>
</dbReference>
<evidence type="ECO:0000256" key="6">
    <source>
        <dbReference type="ARBA" id="ARBA00023180"/>
    </source>
</evidence>
<dbReference type="GO" id="GO:0005319">
    <property type="term" value="F:lipid transporter activity"/>
    <property type="evidence" value="ECO:0007669"/>
    <property type="project" value="InterPro"/>
</dbReference>
<evidence type="ECO:0000259" key="9">
    <source>
        <dbReference type="PROSITE" id="PS51211"/>
    </source>
</evidence>
<reference evidence="11" key="1">
    <citation type="submission" date="2021-08" db="EMBL/GenBank/DDBJ databases">
        <authorList>
            <person name="Misof B."/>
            <person name="Oliver O."/>
            <person name="Podsiadlowski L."/>
            <person name="Donath A."/>
            <person name="Peters R."/>
            <person name="Mayer C."/>
            <person name="Rust J."/>
            <person name="Gunkel S."/>
            <person name="Lesny P."/>
            <person name="Martin S."/>
            <person name="Oeyen J.P."/>
            <person name="Petersen M."/>
            <person name="Panagiotis P."/>
            <person name="Wilbrandt J."/>
            <person name="Tanja T."/>
        </authorList>
    </citation>
    <scope>NUCLEOTIDE SEQUENCE</scope>
    <source>
        <strain evidence="11">GBR_01_08_01A</strain>
        <tissue evidence="11">Thorax + abdomen</tissue>
    </source>
</reference>
<protein>
    <recommendedName>
        <fullName evidence="13">Apolipophorins</fullName>
    </recommendedName>
</protein>
<dbReference type="InterPro" id="IPR009454">
    <property type="entry name" value="Lipid_transpt_open_b-sht"/>
</dbReference>
<comment type="subcellular location">
    <subcellularLocation>
        <location evidence="1">Secreted</location>
    </subcellularLocation>
</comment>
<dbReference type="PROSITE" id="PS51211">
    <property type="entry name" value="VITELLOGENIN"/>
    <property type="match status" value="1"/>
</dbReference>
<dbReference type="InterPro" id="IPR015819">
    <property type="entry name" value="Lipid_transp_b-sht_shell"/>
</dbReference>
<organism evidence="11 12">
    <name type="scientific">Odynerus spinipes</name>
    <dbReference type="NCBI Taxonomy" id="1348599"/>
    <lineage>
        <taxon>Eukaryota</taxon>
        <taxon>Metazoa</taxon>
        <taxon>Ecdysozoa</taxon>
        <taxon>Arthropoda</taxon>
        <taxon>Hexapoda</taxon>
        <taxon>Insecta</taxon>
        <taxon>Pterygota</taxon>
        <taxon>Neoptera</taxon>
        <taxon>Endopterygota</taxon>
        <taxon>Hymenoptera</taxon>
        <taxon>Apocrita</taxon>
        <taxon>Aculeata</taxon>
        <taxon>Vespoidea</taxon>
        <taxon>Vespidae</taxon>
        <taxon>Eumeninae</taxon>
        <taxon>Odynerus</taxon>
    </lineage>
</organism>
<evidence type="ECO:0000256" key="7">
    <source>
        <dbReference type="PROSITE-ProRule" id="PRU00557"/>
    </source>
</evidence>
<evidence type="ECO:0000256" key="8">
    <source>
        <dbReference type="SAM" id="SignalP"/>
    </source>
</evidence>
<proteinExistence type="predicted"/>
<dbReference type="Gene3D" id="2.20.50.20">
    <property type="entry name" value="Lipovitellin. Chain A, domain 3"/>
    <property type="match status" value="1"/>
</dbReference>
<feature type="signal peptide" evidence="8">
    <location>
        <begin position="1"/>
        <end position="28"/>
    </location>
</feature>
<dbReference type="InterPro" id="IPR050733">
    <property type="entry name" value="Vitellogenin/Apolipophorin"/>
</dbReference>
<evidence type="ECO:0008006" key="13">
    <source>
        <dbReference type="Google" id="ProtNLM"/>
    </source>
</evidence>
<keyword evidence="2" id="KW-0813">Transport</keyword>
<feature type="chain" id="PRO_5042138130" description="Apolipophorins" evidence="8">
    <location>
        <begin position="29"/>
        <end position="3385"/>
    </location>
</feature>
<feature type="domain" description="Vitellogenin" evidence="9">
    <location>
        <begin position="44"/>
        <end position="646"/>
    </location>
</feature>
<dbReference type="Pfam" id="PF01347">
    <property type="entry name" value="Vitellogenin_N"/>
    <property type="match status" value="1"/>
</dbReference>
<dbReference type="SMART" id="SM00638">
    <property type="entry name" value="LPD_N"/>
    <property type="match status" value="1"/>
</dbReference>
<evidence type="ECO:0000256" key="3">
    <source>
        <dbReference type="ARBA" id="ARBA00022525"/>
    </source>
</evidence>
<dbReference type="Proteomes" id="UP001258017">
    <property type="component" value="Unassembled WGS sequence"/>
</dbReference>
<dbReference type="PANTHER" id="PTHR23345:SF36">
    <property type="entry name" value="APOLIPOPHORINS"/>
    <property type="match status" value="1"/>
</dbReference>
<keyword evidence="4 8" id="KW-0732">Signal</keyword>
<dbReference type="InterPro" id="IPR011030">
    <property type="entry name" value="Lipovitellin_superhlx_dom"/>
</dbReference>
<dbReference type="SUPFAM" id="SSF48431">
    <property type="entry name" value="Lipovitellin-phosvitin complex, superhelical domain"/>
    <property type="match status" value="1"/>
</dbReference>
<evidence type="ECO:0000259" key="10">
    <source>
        <dbReference type="PROSITE" id="PS51233"/>
    </source>
</evidence>
<dbReference type="PANTHER" id="PTHR23345">
    <property type="entry name" value="VITELLOGENIN-RELATED"/>
    <property type="match status" value="1"/>
</dbReference>
<comment type="caution">
    <text evidence="7">Lacks conserved residue(s) required for the propagation of feature annotation.</text>
</comment>